<keyword evidence="5" id="KW-0449">Lipoprotein</keyword>
<feature type="chain" id="PRO_5041733834" evidence="7">
    <location>
        <begin position="26"/>
        <end position="508"/>
    </location>
</feature>
<feature type="signal peptide" evidence="7">
    <location>
        <begin position="1"/>
        <end position="25"/>
    </location>
</feature>
<protein>
    <submittedName>
        <fullName evidence="8">Extracellular solute-binding protein</fullName>
    </submittedName>
</protein>
<keyword evidence="1" id="KW-1003">Cell membrane</keyword>
<evidence type="ECO:0000256" key="3">
    <source>
        <dbReference type="ARBA" id="ARBA00023136"/>
    </source>
</evidence>
<dbReference type="InterPro" id="IPR006059">
    <property type="entry name" value="SBP"/>
</dbReference>
<dbReference type="Proteomes" id="UP001305702">
    <property type="component" value="Chromosome"/>
</dbReference>
<evidence type="ECO:0000256" key="5">
    <source>
        <dbReference type="ARBA" id="ARBA00023288"/>
    </source>
</evidence>
<dbReference type="KEGG" id="paun:MJA45_07540"/>
<dbReference type="InterPro" id="IPR050490">
    <property type="entry name" value="Bact_solute-bd_prot1"/>
</dbReference>
<dbReference type="Pfam" id="PF01547">
    <property type="entry name" value="SBP_bac_1"/>
    <property type="match status" value="1"/>
</dbReference>
<organism evidence="8 9">
    <name type="scientific">Paenibacillus aurantius</name>
    <dbReference type="NCBI Taxonomy" id="2918900"/>
    <lineage>
        <taxon>Bacteria</taxon>
        <taxon>Bacillati</taxon>
        <taxon>Bacillota</taxon>
        <taxon>Bacilli</taxon>
        <taxon>Bacillales</taxon>
        <taxon>Paenibacillaceae</taxon>
        <taxon>Paenibacillus</taxon>
    </lineage>
</organism>
<dbReference type="PANTHER" id="PTHR43649:SF33">
    <property type="entry name" value="POLYGALACTURONAN_RHAMNOGALACTURONAN-BINDING PROTEIN YTCQ"/>
    <property type="match status" value="1"/>
</dbReference>
<proteinExistence type="predicted"/>
<dbReference type="Gene3D" id="3.40.190.10">
    <property type="entry name" value="Periplasmic binding protein-like II"/>
    <property type="match status" value="2"/>
</dbReference>
<keyword evidence="9" id="KW-1185">Reference proteome</keyword>
<evidence type="ECO:0000256" key="7">
    <source>
        <dbReference type="SAM" id="SignalP"/>
    </source>
</evidence>
<dbReference type="PROSITE" id="PS51257">
    <property type="entry name" value="PROKAR_LIPOPROTEIN"/>
    <property type="match status" value="1"/>
</dbReference>
<sequence length="508" mass="55414">MVSTNRLVKWTSTASAIVLAASALAGCGSKETGGASGSGTSPNPSDNAPLKITMMADLHTPEVPSDEVLKALEEKTNAKFTVQWVPDGNYDEKFQAALATGSLPQVAWLKNAASVALVRSAIESGQFWEVGPYLKDYKNLSKLNGNTLNNTKINGKIYSLYQERDLARSGVIYRKDWADKLGIAEPKTTDDLYTMLKKFKEADLGGGGNTIGLADRNDLVYGSFKALSSWFGTPNNWGVENGKLVPDFMTKGYLDTMKFLKKLYSEGLINKDFPVTSKADQQNLMYTGKAGVYIGNMPDVKTMQEKTVKNVPGAQFDVTNTINGPDGKPGLWSLPGYGSLMLFPKSSVKTEADLKKLLAVFDKFFDPEVADLLKYGIEGKHYTKKDGKVVPDSDVKKLEKEATPYLGMALADTTNITPSFYTLPVMEKANTLVKAAEKFAIADPAAPLASKTAIEKGNRLQDIIKDGTYQFILGKIDEKGFQDVIKKWQDQGGAQIISEYNAEYAKGK</sequence>
<keyword evidence="4" id="KW-0564">Palmitate</keyword>
<dbReference type="CDD" id="cd13580">
    <property type="entry name" value="PBP2_AlgQ_like_1"/>
    <property type="match status" value="1"/>
</dbReference>
<evidence type="ECO:0000313" key="9">
    <source>
        <dbReference type="Proteomes" id="UP001305702"/>
    </source>
</evidence>
<dbReference type="PANTHER" id="PTHR43649">
    <property type="entry name" value="ARABINOSE-BINDING PROTEIN-RELATED"/>
    <property type="match status" value="1"/>
</dbReference>
<reference evidence="8 9" key="1">
    <citation type="submission" date="2022-02" db="EMBL/GenBank/DDBJ databases">
        <title>Paenibacillus sp. MBLB1776 Whole Genome Shotgun Sequencing.</title>
        <authorList>
            <person name="Hwang C.Y."/>
            <person name="Cho E.-S."/>
            <person name="Seo M.-J."/>
        </authorList>
    </citation>
    <scope>NUCLEOTIDE SEQUENCE [LARGE SCALE GENOMIC DNA]</scope>
    <source>
        <strain evidence="8 9">MBLB1776</strain>
    </source>
</reference>
<evidence type="ECO:0000256" key="1">
    <source>
        <dbReference type="ARBA" id="ARBA00022475"/>
    </source>
</evidence>
<evidence type="ECO:0000256" key="2">
    <source>
        <dbReference type="ARBA" id="ARBA00022729"/>
    </source>
</evidence>
<accession>A0AA96LGM6</accession>
<evidence type="ECO:0000256" key="4">
    <source>
        <dbReference type="ARBA" id="ARBA00023139"/>
    </source>
</evidence>
<keyword evidence="2 7" id="KW-0732">Signal</keyword>
<dbReference type="SUPFAM" id="SSF53850">
    <property type="entry name" value="Periplasmic binding protein-like II"/>
    <property type="match status" value="1"/>
</dbReference>
<dbReference type="RefSeq" id="WP_315606653.1">
    <property type="nucleotide sequence ID" value="NZ_CP130318.1"/>
</dbReference>
<gene>
    <name evidence="8" type="ORF">MJA45_07540</name>
</gene>
<feature type="region of interest" description="Disordered" evidence="6">
    <location>
        <begin position="30"/>
        <end position="50"/>
    </location>
</feature>
<dbReference type="EMBL" id="CP130318">
    <property type="protein sequence ID" value="WNQ12874.1"/>
    <property type="molecule type" value="Genomic_DNA"/>
</dbReference>
<keyword evidence="3" id="KW-0472">Membrane</keyword>
<evidence type="ECO:0000313" key="8">
    <source>
        <dbReference type="EMBL" id="WNQ12874.1"/>
    </source>
</evidence>
<dbReference type="AlphaFoldDB" id="A0AA96LGM6"/>
<evidence type="ECO:0000256" key="6">
    <source>
        <dbReference type="SAM" id="MobiDB-lite"/>
    </source>
</evidence>
<name>A0AA96LGM6_9BACL</name>